<keyword evidence="6" id="KW-1185">Reference proteome</keyword>
<protein>
    <submittedName>
        <fullName evidence="5">ADP-ribose pyrophosphatase</fullName>
    </submittedName>
</protein>
<dbReference type="GO" id="GO:0016462">
    <property type="term" value="F:pyrophosphatase activity"/>
    <property type="evidence" value="ECO:0007669"/>
    <property type="project" value="UniProtKB-ARBA"/>
</dbReference>
<dbReference type="PRINTS" id="PR00502">
    <property type="entry name" value="NUDIXFAMILY"/>
</dbReference>
<dbReference type="PANTHER" id="PTHR11839">
    <property type="entry name" value="UDP/ADP-SUGAR PYROPHOSPHATASE"/>
    <property type="match status" value="1"/>
</dbReference>
<dbReference type="Pfam" id="PF00293">
    <property type="entry name" value="NUDIX"/>
    <property type="match status" value="1"/>
</dbReference>
<dbReference type="EMBL" id="FQZY01000024">
    <property type="protein sequence ID" value="SHJ97092.1"/>
    <property type="molecule type" value="Genomic_DNA"/>
</dbReference>
<dbReference type="Gene3D" id="3.90.79.10">
    <property type="entry name" value="Nucleoside Triphosphate Pyrophosphohydrolase"/>
    <property type="match status" value="1"/>
</dbReference>
<evidence type="ECO:0000259" key="4">
    <source>
        <dbReference type="PROSITE" id="PS51462"/>
    </source>
</evidence>
<evidence type="ECO:0000256" key="1">
    <source>
        <dbReference type="ARBA" id="ARBA00001946"/>
    </source>
</evidence>
<dbReference type="SUPFAM" id="SSF55811">
    <property type="entry name" value="Nudix"/>
    <property type="match status" value="1"/>
</dbReference>
<accession>A0A1M6NNF0</accession>
<dbReference type="GO" id="GO:0006753">
    <property type="term" value="P:nucleoside phosphate metabolic process"/>
    <property type="evidence" value="ECO:0007669"/>
    <property type="project" value="TreeGrafter"/>
</dbReference>
<evidence type="ECO:0000313" key="5">
    <source>
        <dbReference type="EMBL" id="SHJ97092.1"/>
    </source>
</evidence>
<dbReference type="AlphaFoldDB" id="A0A1M6NNF0"/>
<dbReference type="PROSITE" id="PS51462">
    <property type="entry name" value="NUDIX"/>
    <property type="match status" value="1"/>
</dbReference>
<dbReference type="PANTHER" id="PTHR11839:SF18">
    <property type="entry name" value="NUDIX HYDROLASE DOMAIN-CONTAINING PROTEIN"/>
    <property type="match status" value="1"/>
</dbReference>
<dbReference type="InterPro" id="IPR020084">
    <property type="entry name" value="NUDIX_hydrolase_CS"/>
</dbReference>
<dbReference type="PROSITE" id="PS00893">
    <property type="entry name" value="NUDIX_BOX"/>
    <property type="match status" value="1"/>
</dbReference>
<keyword evidence="2 3" id="KW-0378">Hydrolase</keyword>
<proteinExistence type="inferred from homology"/>
<dbReference type="InterPro" id="IPR000086">
    <property type="entry name" value="NUDIX_hydrolase_dom"/>
</dbReference>
<dbReference type="CDD" id="cd03424">
    <property type="entry name" value="NUDIX_ADPRase_Nudt5_UGPPase_Nudt14"/>
    <property type="match status" value="1"/>
</dbReference>
<reference evidence="5 6" key="1">
    <citation type="submission" date="2016-11" db="EMBL/GenBank/DDBJ databases">
        <authorList>
            <person name="Jaros S."/>
            <person name="Januszkiewicz K."/>
            <person name="Wedrychowicz H."/>
        </authorList>
    </citation>
    <scope>NUCLEOTIDE SEQUENCE [LARGE SCALE GENOMIC DNA]</scope>
    <source>
        <strain evidence="5 6">DSM 15480</strain>
    </source>
</reference>
<evidence type="ECO:0000256" key="2">
    <source>
        <dbReference type="ARBA" id="ARBA00022801"/>
    </source>
</evidence>
<gene>
    <name evidence="5" type="ORF">SAMN02745243_01852</name>
</gene>
<sequence length="202" mass="23298">MNRIKSIKKQTENRFLNLYELEAERRDGRVAPYFLSSRAETVDDLKIKTRKNTPDGVVIYGVYGEAHDKVALVKQFRYPIDDYIYEFPAGLVEKGENITEAAVREMYEETGLTMQPLEVEPWYQKPLFTTIGMTDEACGTVFGYLSGKPTNIHQEASEDIQVVLADRAECRRILQEENVAIMCAYMLMHFINSNEDPFCFLK</sequence>
<dbReference type="RefSeq" id="WP_073109013.1">
    <property type="nucleotide sequence ID" value="NZ_FQZY01000024.1"/>
</dbReference>
<organism evidence="5 6">
    <name type="scientific">Hespellia stercorisuis DSM 15480</name>
    <dbReference type="NCBI Taxonomy" id="1121950"/>
    <lineage>
        <taxon>Bacteria</taxon>
        <taxon>Bacillati</taxon>
        <taxon>Bacillota</taxon>
        <taxon>Clostridia</taxon>
        <taxon>Lachnospirales</taxon>
        <taxon>Lachnospiraceae</taxon>
        <taxon>Hespellia</taxon>
    </lineage>
</organism>
<evidence type="ECO:0000313" key="6">
    <source>
        <dbReference type="Proteomes" id="UP000184301"/>
    </source>
</evidence>
<feature type="domain" description="Nudix hydrolase" evidence="4">
    <location>
        <begin position="50"/>
        <end position="187"/>
    </location>
</feature>
<comment type="cofactor">
    <cofactor evidence="1">
        <name>Mg(2+)</name>
        <dbReference type="ChEBI" id="CHEBI:18420"/>
    </cofactor>
</comment>
<dbReference type="InterPro" id="IPR020476">
    <property type="entry name" value="Nudix_hydrolase"/>
</dbReference>
<comment type="similarity">
    <text evidence="3">Belongs to the Nudix hydrolase family.</text>
</comment>
<dbReference type="Proteomes" id="UP000184301">
    <property type="component" value="Unassembled WGS sequence"/>
</dbReference>
<dbReference type="InterPro" id="IPR015797">
    <property type="entry name" value="NUDIX_hydrolase-like_dom_sf"/>
</dbReference>
<dbReference type="OrthoDB" id="9788922at2"/>
<dbReference type="STRING" id="1121950.SAMN02745243_01852"/>
<dbReference type="GO" id="GO:0019693">
    <property type="term" value="P:ribose phosphate metabolic process"/>
    <property type="evidence" value="ECO:0007669"/>
    <property type="project" value="TreeGrafter"/>
</dbReference>
<evidence type="ECO:0000256" key="3">
    <source>
        <dbReference type="RuleBase" id="RU003476"/>
    </source>
</evidence>
<name>A0A1M6NNF0_9FIRM</name>